<feature type="compositionally biased region" description="Basic and acidic residues" evidence="8">
    <location>
        <begin position="318"/>
        <end position="333"/>
    </location>
</feature>
<evidence type="ECO:0000313" key="13">
    <source>
        <dbReference type="Proteomes" id="UP000618051"/>
    </source>
</evidence>
<dbReference type="GO" id="GO:0005592">
    <property type="term" value="C:collagen type XI trimer"/>
    <property type="evidence" value="ECO:0007669"/>
    <property type="project" value="TreeGrafter"/>
</dbReference>
<dbReference type="SMART" id="SM00038">
    <property type="entry name" value="COLFI"/>
    <property type="match status" value="1"/>
</dbReference>
<keyword evidence="9" id="KW-0812">Transmembrane</keyword>
<keyword evidence="3" id="KW-0272">Extracellular matrix</keyword>
<dbReference type="Gene3D" id="2.60.120.200">
    <property type="match status" value="1"/>
</dbReference>
<dbReference type="GO" id="GO:0030020">
    <property type="term" value="F:extracellular matrix structural constituent conferring tensile strength"/>
    <property type="evidence" value="ECO:0007669"/>
    <property type="project" value="TreeGrafter"/>
</dbReference>
<feature type="compositionally biased region" description="Gly residues" evidence="8">
    <location>
        <begin position="1157"/>
        <end position="1166"/>
    </location>
</feature>
<keyword evidence="9" id="KW-1133">Transmembrane helix</keyword>
<reference evidence="12 13" key="2">
    <citation type="journal article" date="2021" name="J. Hered.">
        <title>Feather Gene Expression Elucidates the Developmental Basis of Plumage Iridescence in African Starlings.</title>
        <authorList>
            <person name="Rubenstein D.R."/>
            <person name="Corvelo A."/>
            <person name="MacManes M.D."/>
            <person name="Maia R."/>
            <person name="Narzisi G."/>
            <person name="Rousaki A."/>
            <person name="Vandenabeele P."/>
            <person name="Shawkey M.D."/>
            <person name="Solomon J."/>
        </authorList>
    </citation>
    <scope>NUCLEOTIDE SEQUENCE [LARGE SCALE GENOMIC DNA]</scope>
    <source>
        <strain evidence="12">SS15</strain>
    </source>
</reference>
<keyword evidence="5" id="KW-0677">Repeat</keyword>
<feature type="compositionally biased region" description="Pro residues" evidence="8">
    <location>
        <begin position="1213"/>
        <end position="1224"/>
    </location>
</feature>
<evidence type="ECO:0000256" key="9">
    <source>
        <dbReference type="SAM" id="Phobius"/>
    </source>
</evidence>
<keyword evidence="6" id="KW-0176">Collagen</keyword>
<evidence type="ECO:0000313" key="11">
    <source>
        <dbReference type="EMBL" id="KAG0131406.1"/>
    </source>
</evidence>
<evidence type="ECO:0000259" key="10">
    <source>
        <dbReference type="PROSITE" id="PS51461"/>
    </source>
</evidence>
<dbReference type="InterPro" id="IPR008160">
    <property type="entry name" value="Collagen"/>
</dbReference>
<evidence type="ECO:0000313" key="12">
    <source>
        <dbReference type="EMBL" id="KAI1236633.1"/>
    </source>
</evidence>
<reference evidence="11" key="1">
    <citation type="submission" date="2020-10" db="EMBL/GenBank/DDBJ databases">
        <title>Feather gene expression reveals the developmental basis of iridescence in African starlings.</title>
        <authorList>
            <person name="Rubenstein D.R."/>
        </authorList>
    </citation>
    <scope>NUCLEOTIDE SEQUENCE</scope>
    <source>
        <strain evidence="11">SS15</strain>
        <tissue evidence="11">Liver</tissue>
    </source>
</reference>
<dbReference type="GO" id="GO:0005615">
    <property type="term" value="C:extracellular space"/>
    <property type="evidence" value="ECO:0007669"/>
    <property type="project" value="TreeGrafter"/>
</dbReference>
<dbReference type="SUPFAM" id="SSF49899">
    <property type="entry name" value="Concanavalin A-like lectins/glucanases"/>
    <property type="match status" value="1"/>
</dbReference>
<dbReference type="Pfam" id="PF02210">
    <property type="entry name" value="Laminin_G_2"/>
    <property type="match status" value="1"/>
</dbReference>
<organism evidence="11">
    <name type="scientific">Lamprotornis superbus</name>
    <dbReference type="NCBI Taxonomy" id="245042"/>
    <lineage>
        <taxon>Eukaryota</taxon>
        <taxon>Metazoa</taxon>
        <taxon>Chordata</taxon>
        <taxon>Craniata</taxon>
        <taxon>Vertebrata</taxon>
        <taxon>Euteleostomi</taxon>
        <taxon>Archelosauria</taxon>
        <taxon>Archosauria</taxon>
        <taxon>Dinosauria</taxon>
        <taxon>Saurischia</taxon>
        <taxon>Theropoda</taxon>
        <taxon>Coelurosauria</taxon>
        <taxon>Aves</taxon>
        <taxon>Neognathae</taxon>
        <taxon>Neoaves</taxon>
        <taxon>Telluraves</taxon>
        <taxon>Australaves</taxon>
        <taxon>Passeriformes</taxon>
        <taxon>Sturnidae</taxon>
        <taxon>Lamprotornis</taxon>
    </lineage>
</organism>
<evidence type="ECO:0000256" key="3">
    <source>
        <dbReference type="ARBA" id="ARBA00022530"/>
    </source>
</evidence>
<dbReference type="Gene3D" id="2.60.120.1000">
    <property type="match status" value="1"/>
</dbReference>
<feature type="compositionally biased region" description="Pro residues" evidence="8">
    <location>
        <begin position="1479"/>
        <end position="1492"/>
    </location>
</feature>
<dbReference type="OrthoDB" id="8939548at2759"/>
<dbReference type="CDD" id="cd00110">
    <property type="entry name" value="LamG"/>
    <property type="match status" value="1"/>
</dbReference>
<dbReference type="FunFam" id="2.60.120.200:FF:000016">
    <property type="entry name" value="Collagen XI alpha 1 chain"/>
    <property type="match status" value="1"/>
</dbReference>
<protein>
    <recommendedName>
        <fullName evidence="10">Fibrillar collagen NC1 domain-containing protein</fullName>
    </recommendedName>
</protein>
<dbReference type="PROSITE" id="PS51461">
    <property type="entry name" value="NC1_FIB"/>
    <property type="match status" value="1"/>
</dbReference>
<dbReference type="InterPro" id="IPR001791">
    <property type="entry name" value="Laminin_G"/>
</dbReference>
<evidence type="ECO:0000256" key="5">
    <source>
        <dbReference type="ARBA" id="ARBA00022737"/>
    </source>
</evidence>
<feature type="compositionally biased region" description="Polar residues" evidence="8">
    <location>
        <begin position="372"/>
        <end position="384"/>
    </location>
</feature>
<accession>A0A835P2M2</accession>
<dbReference type="FunFam" id="2.60.120.1000:FF:000002">
    <property type="entry name" value="Collagen XI alpha 1 chain"/>
    <property type="match status" value="1"/>
</dbReference>
<feature type="domain" description="Fibrillar collagen NC1" evidence="10">
    <location>
        <begin position="1530"/>
        <end position="1758"/>
    </location>
</feature>
<feature type="compositionally biased region" description="Low complexity" evidence="8">
    <location>
        <begin position="1081"/>
        <end position="1096"/>
    </location>
</feature>
<dbReference type="PANTHER" id="PTHR24023">
    <property type="entry name" value="COLLAGEN ALPHA"/>
    <property type="match status" value="1"/>
</dbReference>
<dbReference type="Proteomes" id="UP000618051">
    <property type="component" value="Unassembled WGS sequence"/>
</dbReference>
<keyword evidence="7" id="KW-0379">Hydroxylation</keyword>
<evidence type="ECO:0000256" key="6">
    <source>
        <dbReference type="ARBA" id="ARBA00023119"/>
    </source>
</evidence>
<dbReference type="InterPro" id="IPR048287">
    <property type="entry name" value="TSPN-like_N"/>
</dbReference>
<dbReference type="Pfam" id="PF01410">
    <property type="entry name" value="COLFI"/>
    <property type="match status" value="1"/>
</dbReference>
<feature type="region of interest" description="Disordered" evidence="8">
    <location>
        <begin position="576"/>
        <end position="718"/>
    </location>
</feature>
<evidence type="ECO:0000256" key="1">
    <source>
        <dbReference type="ARBA" id="ARBA00004613"/>
    </source>
</evidence>
<feature type="transmembrane region" description="Helical" evidence="9">
    <location>
        <begin position="751"/>
        <end position="769"/>
    </location>
</feature>
<feature type="transmembrane region" description="Helical" evidence="9">
    <location>
        <begin position="958"/>
        <end position="977"/>
    </location>
</feature>
<evidence type="ECO:0000256" key="4">
    <source>
        <dbReference type="ARBA" id="ARBA00022729"/>
    </source>
</evidence>
<evidence type="ECO:0000256" key="7">
    <source>
        <dbReference type="ARBA" id="ARBA00023278"/>
    </source>
</evidence>
<dbReference type="GO" id="GO:0030198">
    <property type="term" value="P:extracellular matrix organization"/>
    <property type="evidence" value="ECO:0007669"/>
    <property type="project" value="TreeGrafter"/>
</dbReference>
<proteinExistence type="predicted"/>
<dbReference type="InterPro" id="IPR013320">
    <property type="entry name" value="ConA-like_dom_sf"/>
</dbReference>
<feature type="compositionally biased region" description="Low complexity" evidence="8">
    <location>
        <begin position="498"/>
        <end position="510"/>
    </location>
</feature>
<dbReference type="EMBL" id="JADDUC020000009">
    <property type="protein sequence ID" value="KAI1236633.1"/>
    <property type="molecule type" value="Genomic_DNA"/>
</dbReference>
<dbReference type="Pfam" id="PF01391">
    <property type="entry name" value="Collagen"/>
    <property type="match status" value="6"/>
</dbReference>
<dbReference type="PANTHER" id="PTHR24023:SF878">
    <property type="entry name" value="COLLAGEN ALPHA-1(XXVIII) CHAIN"/>
    <property type="match status" value="1"/>
</dbReference>
<feature type="region of interest" description="Disordered" evidence="8">
    <location>
        <begin position="484"/>
        <end position="557"/>
    </location>
</feature>
<reference evidence="12" key="3">
    <citation type="submission" date="2022-01" db="EMBL/GenBank/DDBJ databases">
        <authorList>
            <person name="Rubenstein D.R."/>
        </authorList>
    </citation>
    <scope>NUCLEOTIDE SEQUENCE</scope>
    <source>
        <strain evidence="12">SS15</strain>
        <tissue evidence="12">Liver</tissue>
    </source>
</reference>
<keyword evidence="2" id="KW-0964">Secreted</keyword>
<comment type="subcellular location">
    <subcellularLocation>
        <location evidence="1">Secreted</location>
    </subcellularLocation>
</comment>
<feature type="region of interest" description="Disordered" evidence="8">
    <location>
        <begin position="309"/>
        <end position="333"/>
    </location>
</feature>
<feature type="compositionally biased region" description="Low complexity" evidence="8">
    <location>
        <begin position="1053"/>
        <end position="1069"/>
    </location>
</feature>
<dbReference type="SMART" id="SM00210">
    <property type="entry name" value="TSPN"/>
    <property type="match status" value="1"/>
</dbReference>
<feature type="region of interest" description="Disordered" evidence="8">
    <location>
        <begin position="1034"/>
        <end position="1232"/>
    </location>
</feature>
<comment type="caution">
    <text evidence="11">The sequence shown here is derived from an EMBL/GenBank/DDBJ whole genome shotgun (WGS) entry which is preliminary data.</text>
</comment>
<name>A0A835P2M2_9PASS</name>
<evidence type="ECO:0000256" key="8">
    <source>
        <dbReference type="SAM" id="MobiDB-lite"/>
    </source>
</evidence>
<feature type="compositionally biased region" description="Pro residues" evidence="8">
    <location>
        <begin position="1071"/>
        <end position="1080"/>
    </location>
</feature>
<dbReference type="EMBL" id="JADDUC010000009">
    <property type="protein sequence ID" value="KAG0131406.1"/>
    <property type="molecule type" value="Genomic_DNA"/>
</dbReference>
<keyword evidence="13" id="KW-1185">Reference proteome</keyword>
<keyword evidence="4" id="KW-0732">Signal</keyword>
<keyword evidence="9" id="KW-0472">Membrane</keyword>
<sequence>MEMQRWSTRWKTRRWPWDSAVTVLITFAFLLQAAEVRGAEPVDVLKALEFHNSPEGVTRTAGFCTNRRNSKGSDVAYRVSKTAQLSAPTKQLYPGGGFPEDFSILMTVKPKKGIQSFLLSIYNEQGIQQVGVEVGRSPVFLFEDQNGKPAPEDYPLFRTVNIADGKWHRVAISVEKKSVTMIVDCNKKTTKPLDRSDKTVVDTNGITVFGTRILDEEVFEGEIQQLLIIADPRAAFDYCEHYSPDCDSPVPNAAQAQDPRVDEYTPEDFIEYDYEYGDADYKETDSVTEGLPLFEETVAQTEKKKAMVKKKRTVAASSKDKPQKATTKKTEKYASKKKKSYQAAAKGKLGANVIDGFQDYSIAENDYGPQTEAPSRTTEANEQNPVEEGFAEEYITGEDYDKKTEATEYGSRGVDLSESDLLVDGDLGEYDFYEYKEYEEKPTDSTNEEFGPGVPAETDITETSVTGHGAYGEKGQKGEPAVIEPGMLIEGPPGPRGPAGLTGPPGLQGPVGPPGDPGERGPPGRPGLPGADGLAGPPGTMLMLPFRFGGDGEKGPTISAQEAQAQAILQQARIAMRGPPGPMGLTGRPGPVGGPGAAGAKGESGEPGPQGPRGVQGAPGPSGKAGKRGRPGADGARGMPGEPGAKGDRGFDGLPGLPGDKGNRGDRGPQGPPGLPGEDGSRGPRGLLGPRGTPGPPGQPGIAGIDGPSGPKGNMGNQDLLVSKEFQAHKGFLVLKVLLGLLVKKDHKASLAFLAFLVLMGLLVLMVYVDSRVPKVKRVKMVFQDLKVTWVLKVTGEKLVSQVHEEKMAQKVQKVEQAHLGTQVLLVQLGKRVSWACLDCQDIQEDKVQRARLVSQDFQVPMERKVQGDCMANQAPEDSEDQQVQEAQEVPEVPLVNQVQRALQAMMVLLAHQAKGDHKGLRDLLDSPDQRDLQVHLEKMACLDTQDNGVRLVFKEKLVLLVLVELLALRVLLVRLAQLVKEAIQVLLVPQGNKASQVLQEKKVLRAIQALKAFLGKMDQQVFVVSLEREAFQGPAGLKGGEGPQGPPGPMGSPGERGAAGTAGPIGLPGRPGPQGPPGPAGEKGAPGEKGPQGPAGRDGIQGPVGLPGPAGPSGSPGEDGDKGEIGEPGQKGSKGDKGENGPPGPPGLQGPVGAPGIAGGDGEPGPRGQQGMFGQKGDEGPRGFPGPPGPIGLQGLPGPPGEKGENGDVGPMGPPGPPGPRGPQGPNGADAPQAQLALLEVLVKRVSLEKLVTLDLLENLVQLVQKVKGERKVKLVHLEQLDHQVLKDLQVMMGLRVTQAQLVFLEILVPLGNLVQLVRMVLVERRVKMVILVNLVHQVLQVKLAHPVLLGKEDLLEQQVLKADKVKKVQRVNLVQKELLEKQGQLVHRDLQENLAQRVSGAFLALWENKVCLEHQGPPGLPGLKGDPGSKGEKGHPGLIGLIGPPGEQGEKGDRGLPGPQGSPGAKGDAGISGPAGPLGPPGPPGLPGPPGEVIQPLPIQSAKKTRRSPDYMLSDAGDNILDYSDGMEEIFGSLNSLKQDIEHMKFPMGTQNNPARTCKDLQLCHPDFPDGEYWIDPNQGCSGDSFKVYCNFTAGGETCIYPDKKSEGVRISSWPKENPGSWFSEFKRGKLLSYLDVEGNSINMVQMTFLKLLSASARQNFTYNCHQSVAWHDAPSDSYDKALRFLGSNDEEMSYDNNPYIKALHDGCASRKGYAKTVLEINTPKIDQVPIVDVMINDFGDQNQKFGFEVGPVCFLGPESHDLNLFCKDAVAQTDNIGPSRLKKKECYYMSWQAPGNSTGKKSVNREGADLAIGSRQQGKVHTWLVWIYSSSSPDNTIKHKTGA</sequence>
<dbReference type="InterPro" id="IPR000885">
    <property type="entry name" value="Fib_collagen_C"/>
</dbReference>
<feature type="region of interest" description="Disordered" evidence="8">
    <location>
        <begin position="364"/>
        <end position="388"/>
    </location>
</feature>
<feature type="compositionally biased region" description="Low complexity" evidence="8">
    <location>
        <begin position="528"/>
        <end position="539"/>
    </location>
</feature>
<feature type="region of interest" description="Disordered" evidence="8">
    <location>
        <begin position="1419"/>
        <end position="1515"/>
    </location>
</feature>
<evidence type="ECO:0000256" key="2">
    <source>
        <dbReference type="ARBA" id="ARBA00022525"/>
    </source>
</evidence>
<feature type="compositionally biased region" description="Gly residues" evidence="8">
    <location>
        <begin position="590"/>
        <end position="599"/>
    </location>
</feature>
<dbReference type="InterPro" id="IPR050149">
    <property type="entry name" value="Collagen_superfamily"/>
</dbReference>
<gene>
    <name evidence="12" type="ORF">IHE44_0014886</name>
    <name evidence="11" type="ORF">IHE44_013931</name>
</gene>
<feature type="compositionally biased region" description="Low complexity" evidence="8">
    <location>
        <begin position="1438"/>
        <end position="1447"/>
    </location>
</feature>